<dbReference type="EMBL" id="JEMC01004123">
    <property type="protein sequence ID" value="KYF75658.1"/>
    <property type="molecule type" value="Genomic_DNA"/>
</dbReference>
<proteinExistence type="predicted"/>
<protein>
    <submittedName>
        <fullName evidence="1">Uncharacterized protein</fullName>
    </submittedName>
</protein>
<evidence type="ECO:0000313" key="1">
    <source>
        <dbReference type="EMBL" id="KYF75658.1"/>
    </source>
</evidence>
<sequence>MNTVRKLYESDEQGTVHVELPIGAPHRRVEIVLVWQEIDEARTPPEAVDKKRAEIEALAGALSDDPIARPVQPLLETRLPIE</sequence>
<gene>
    <name evidence="1" type="ORF">BE18_01320</name>
</gene>
<dbReference type="AlphaFoldDB" id="A0A150SPZ6"/>
<accession>A0A150SPZ6</accession>
<comment type="caution">
    <text evidence="1">The sequence shown here is derived from an EMBL/GenBank/DDBJ whole genome shotgun (WGS) entry which is preliminary data.</text>
</comment>
<organism evidence="1 2">
    <name type="scientific">Sorangium cellulosum</name>
    <name type="common">Polyangium cellulosum</name>
    <dbReference type="NCBI Taxonomy" id="56"/>
    <lineage>
        <taxon>Bacteria</taxon>
        <taxon>Pseudomonadati</taxon>
        <taxon>Myxococcota</taxon>
        <taxon>Polyangia</taxon>
        <taxon>Polyangiales</taxon>
        <taxon>Polyangiaceae</taxon>
        <taxon>Sorangium</taxon>
    </lineage>
</organism>
<reference evidence="1 2" key="1">
    <citation type="submission" date="2014-02" db="EMBL/GenBank/DDBJ databases">
        <title>The small core and large imbalanced accessory genome model reveals a collaborative survival strategy of Sorangium cellulosum strains in nature.</title>
        <authorList>
            <person name="Han K."/>
            <person name="Peng R."/>
            <person name="Blom J."/>
            <person name="Li Y.-Z."/>
        </authorList>
    </citation>
    <scope>NUCLEOTIDE SEQUENCE [LARGE SCALE GENOMIC DNA]</scope>
    <source>
        <strain evidence="1 2">So0149</strain>
    </source>
</reference>
<dbReference type="Proteomes" id="UP000075515">
    <property type="component" value="Unassembled WGS sequence"/>
</dbReference>
<name>A0A150SPZ6_SORCE</name>
<evidence type="ECO:0000313" key="2">
    <source>
        <dbReference type="Proteomes" id="UP000075515"/>
    </source>
</evidence>